<dbReference type="PANTHER" id="PTHR12341">
    <property type="entry name" value="5'-&gt;3' EXORIBONUCLEASE"/>
    <property type="match status" value="1"/>
</dbReference>
<dbReference type="GO" id="GO:0000956">
    <property type="term" value="P:nuclear-transcribed mRNA catabolic process"/>
    <property type="evidence" value="ECO:0007669"/>
    <property type="project" value="TreeGrafter"/>
</dbReference>
<sequence>MNGIMHNCARSPENPLGGRSDEDIYWESCRYIDMLVTLIQPKRVLFLAVDGVAPRAKMNQQRARRFRAATALEKVAETSRQRGATKQALRTESEAGSERVFDSNCITPGTQFMRGLTQALLYYVAVKLESDRSWRDLEVIVSGAEVPGEGEHKIMEYIRKLKENRMMPANTRHCIYGLDADLIFLGLVTHEPHFFLLREKIDFQAAFRKVRVERVEAAKMDRDIRGEFELLSLGILREYLSLEFAYLEKKLPFGVYDLERIINDFVLLAFLVGNDFIPHSPTLEIREGALNSILFLYKELLPRFGGYLTDATGEARRPDLIHFDRLEILLTKLGLLESYILERREAVGARGTALVWSSDTREDHSAIWGFANANAGDGNLVHRTTPTSLENGDRVLQTSPSVADNVRRDTSALSRMNTEDLPILVGTNDESAELEPEVPLWDEQALAAALVDAADAQKLQRMLPRKRRYYREKLGIDYDRDPLAVRRVCRAYLEAIVWTLEYYTNGVASWRWFYPYHYAPFCSDMVGLQALADGMSLELGTPFLPLQQLLAVLPPRSAWCLPKLYADLMTKPSSPLADLYPQEVPIDMEGKRNDWEGIVLLPFMDEDRLLAAIAALKPEELTPDEQERNQLGSCIRLRCRSQSESAPSTLDQEPAGILSPFPSRMTRVAGAQIQRETISLKHERGFVPCLLRGTKPAADRAVGHPSLFVRDITHYFENVAIDIFGVPSKLESCIIRVLVPQDRHETQTATSLATAFLSSVTETSLESDRAGLAIPVRIGYPWQCPALLTAIESSTESVTWDANKTLRVQRNDPRMFRNTDSSLLQHLLQHAGISLEQSKFHGRVRRVIEIASGGGVTTAPIEESFPMLLIDRTEPRDPDDAKVPARLQVGDTVIYVGRNDTAHSRFYGSLAQVVSLVGVDPGRKRKHAPAVTTAPTVVIRLLHATPEPMRLLQQALAKQDAVQYAPLPVILRLAGLEGVISTRFAGMLMGKLRCRIPKHERFGDLHEVNLGLGLRFKKEMLVVPGYAVFRASRDGPTTTAPGAARADGTFLFATEATPRVLRSYRESFPGLLERMDQIVTQRGDGEVVLQATELFGDAEWPEMIGRIQDYLKTLECARLPLLPITSRVLIRSVVEAIQGLAQSASTECPSSSGSDGQNPATVDSFACRRSDVSLGLGSPDAPRSTPFRDYELGDRVVYIARSGAVPFGARGTVVGVHPPTKEVDVVFDHEFIGGSDLHGRCSGCAGKTLDAESTLLNLVAGSW</sequence>
<gene>
    <name evidence="8" type="ORF">F1559_000831</name>
</gene>
<keyword evidence="9" id="KW-1185">Reference proteome</keyword>
<name>A0A7J7IK32_9RHOD</name>
<dbReference type="EMBL" id="VWRR01000006">
    <property type="protein sequence ID" value="KAF6003476.1"/>
    <property type="molecule type" value="Genomic_DNA"/>
</dbReference>
<dbReference type="OrthoDB" id="372487at2759"/>
<keyword evidence="3" id="KW-0269">Exonuclease</keyword>
<evidence type="ECO:0000313" key="8">
    <source>
        <dbReference type="EMBL" id="KAF6003476.1"/>
    </source>
</evidence>
<feature type="domain" description="Xrn1 N-terminal" evidence="5">
    <location>
        <begin position="1"/>
        <end position="200"/>
    </location>
</feature>
<dbReference type="Gene3D" id="1.25.40.1050">
    <property type="match status" value="1"/>
</dbReference>
<dbReference type="Gene3D" id="2.30.30.750">
    <property type="match status" value="1"/>
</dbReference>
<accession>A0A7J7IK32</accession>
<dbReference type="AlphaFoldDB" id="A0A7J7IK32"/>
<dbReference type="GO" id="GO:0003723">
    <property type="term" value="F:RNA binding"/>
    <property type="evidence" value="ECO:0007669"/>
    <property type="project" value="TreeGrafter"/>
</dbReference>
<evidence type="ECO:0000256" key="1">
    <source>
        <dbReference type="ARBA" id="ARBA00022722"/>
    </source>
</evidence>
<proteinExistence type="inferred from homology"/>
<dbReference type="Gene3D" id="3.40.50.12390">
    <property type="match status" value="2"/>
</dbReference>
<keyword evidence="1" id="KW-0540">Nuclease</keyword>
<comment type="caution">
    <text evidence="8">The sequence shown here is derived from an EMBL/GenBank/DDBJ whole genome shotgun (WGS) entry which is preliminary data.</text>
</comment>
<dbReference type="PANTHER" id="PTHR12341:SF7">
    <property type="entry name" value="5'-3' EXORIBONUCLEASE 1"/>
    <property type="match status" value="1"/>
</dbReference>
<evidence type="ECO:0000259" key="7">
    <source>
        <dbReference type="Pfam" id="PF18129"/>
    </source>
</evidence>
<keyword evidence="2" id="KW-0378">Hydrolase</keyword>
<dbReference type="InterPro" id="IPR027073">
    <property type="entry name" value="5_3_exoribonuclease"/>
</dbReference>
<dbReference type="CDD" id="cd18673">
    <property type="entry name" value="PIN_XRN1-2-like"/>
    <property type="match status" value="1"/>
</dbReference>
<dbReference type="Pfam" id="PF17846">
    <property type="entry name" value="XRN_M"/>
    <property type="match status" value="1"/>
</dbReference>
<organism evidence="8 9">
    <name type="scientific">Cyanidiococcus yangmingshanensis</name>
    <dbReference type="NCBI Taxonomy" id="2690220"/>
    <lineage>
        <taxon>Eukaryota</taxon>
        <taxon>Rhodophyta</taxon>
        <taxon>Bangiophyceae</taxon>
        <taxon>Cyanidiales</taxon>
        <taxon>Cyanidiaceae</taxon>
        <taxon>Cyanidiococcus</taxon>
    </lineage>
</organism>
<dbReference type="InterPro" id="IPR041412">
    <property type="entry name" value="Xrn1_helical"/>
</dbReference>
<evidence type="ECO:0000313" key="9">
    <source>
        <dbReference type="Proteomes" id="UP000530660"/>
    </source>
</evidence>
<evidence type="ECO:0000256" key="4">
    <source>
        <dbReference type="ARBA" id="ARBA00038299"/>
    </source>
</evidence>
<feature type="domain" description="Xrn1 helical" evidence="6">
    <location>
        <begin position="256"/>
        <end position="632"/>
    </location>
</feature>
<evidence type="ECO:0000256" key="3">
    <source>
        <dbReference type="ARBA" id="ARBA00022839"/>
    </source>
</evidence>
<protein>
    <submittedName>
        <fullName evidence="8">Uncharacterized protein</fullName>
    </submittedName>
</protein>
<evidence type="ECO:0000256" key="2">
    <source>
        <dbReference type="ARBA" id="ARBA00022801"/>
    </source>
</evidence>
<dbReference type="InterPro" id="IPR047008">
    <property type="entry name" value="XRN1_SH3_sf"/>
</dbReference>
<dbReference type="InterPro" id="IPR041385">
    <property type="entry name" value="SH3_12"/>
</dbReference>
<dbReference type="GO" id="GO:0005634">
    <property type="term" value="C:nucleus"/>
    <property type="evidence" value="ECO:0007669"/>
    <property type="project" value="TreeGrafter"/>
</dbReference>
<comment type="similarity">
    <text evidence="4">Belongs to the 5'-3' exonuclease family.</text>
</comment>
<dbReference type="Pfam" id="PF03159">
    <property type="entry name" value="XRN_N"/>
    <property type="match status" value="1"/>
</dbReference>
<evidence type="ECO:0000259" key="5">
    <source>
        <dbReference type="Pfam" id="PF03159"/>
    </source>
</evidence>
<feature type="domain" description="5'-3' exoribonuclease 1 SH3-like" evidence="7">
    <location>
        <begin position="1189"/>
        <end position="1254"/>
    </location>
</feature>
<evidence type="ECO:0000259" key="6">
    <source>
        <dbReference type="Pfam" id="PF17846"/>
    </source>
</evidence>
<reference evidence="8 9" key="1">
    <citation type="journal article" date="2020" name="J. Phycol.">
        <title>Comparative genome analysis reveals Cyanidiococcus gen. nov., a new extremophilic red algal genus sister to Cyanidioschyzon (Cyanidioschyzonaceae, Rhodophyta).</title>
        <authorList>
            <person name="Liu S.-L."/>
            <person name="Chiang Y.-R."/>
            <person name="Yoon H.S."/>
            <person name="Fu H.-Y."/>
        </authorList>
    </citation>
    <scope>NUCLEOTIDE SEQUENCE [LARGE SCALE GENOMIC DNA]</scope>
    <source>
        <strain evidence="8 9">THAL066</strain>
    </source>
</reference>
<dbReference type="Pfam" id="PF18129">
    <property type="entry name" value="SH3_12"/>
    <property type="match status" value="1"/>
</dbReference>
<dbReference type="GO" id="GO:0004534">
    <property type="term" value="F:5'-3' RNA exonuclease activity"/>
    <property type="evidence" value="ECO:0007669"/>
    <property type="project" value="TreeGrafter"/>
</dbReference>
<dbReference type="Proteomes" id="UP000530660">
    <property type="component" value="Unassembled WGS sequence"/>
</dbReference>
<dbReference type="InterPro" id="IPR004859">
    <property type="entry name" value="Xrn1_N"/>
</dbReference>